<evidence type="ECO:0000259" key="9">
    <source>
        <dbReference type="PROSITE" id="PS00794"/>
    </source>
</evidence>
<dbReference type="NCBIfam" id="TIGR01498">
    <property type="entry name" value="folK"/>
    <property type="match status" value="1"/>
</dbReference>
<proteinExistence type="predicted"/>
<comment type="pathway">
    <text evidence="2">Cofactor biosynthesis; tetrahydrofolate biosynthesis; 2-amino-4-hydroxy-6-hydroxymethyl-7,8-dihydropteridine diphosphate from 7,8-dihydroneopterin triphosphate: step 4/4.</text>
</comment>
<dbReference type="InterPro" id="IPR000550">
    <property type="entry name" value="Hppk"/>
</dbReference>
<dbReference type="GO" id="GO:0005524">
    <property type="term" value="F:ATP binding"/>
    <property type="evidence" value="ECO:0007669"/>
    <property type="project" value="UniProtKB-KW"/>
</dbReference>
<dbReference type="AlphaFoldDB" id="A0A0U0ZW32"/>
<dbReference type="Pfam" id="PF01288">
    <property type="entry name" value="HPPK"/>
    <property type="match status" value="1"/>
</dbReference>
<keyword evidence="8" id="KW-0289">Folate biosynthesis</keyword>
<dbReference type="GO" id="GO:0016301">
    <property type="term" value="F:kinase activity"/>
    <property type="evidence" value="ECO:0007669"/>
    <property type="project" value="UniProtKB-KW"/>
</dbReference>
<evidence type="ECO:0000256" key="1">
    <source>
        <dbReference type="ARBA" id="ARBA00000198"/>
    </source>
</evidence>
<evidence type="ECO:0000256" key="4">
    <source>
        <dbReference type="ARBA" id="ARBA00022679"/>
    </source>
</evidence>
<evidence type="ECO:0000256" key="7">
    <source>
        <dbReference type="ARBA" id="ARBA00022840"/>
    </source>
</evidence>
<keyword evidence="7" id="KW-0067">ATP-binding</keyword>
<gene>
    <name evidence="10" type="primary">folK</name>
    <name evidence="10" type="ORF">ERS075579_05352</name>
</gene>
<name>A0A0U0ZW32_9MYCO</name>
<evidence type="ECO:0000256" key="3">
    <source>
        <dbReference type="ARBA" id="ARBA00013253"/>
    </source>
</evidence>
<dbReference type="RefSeq" id="WP_005065532.1">
    <property type="nucleotide sequence ID" value="NZ_AP022621.1"/>
</dbReference>
<dbReference type="PROSITE" id="PS00794">
    <property type="entry name" value="HPPK"/>
    <property type="match status" value="1"/>
</dbReference>
<dbReference type="GO" id="GO:0003848">
    <property type="term" value="F:2-amino-4-hydroxy-6-hydroxymethyldihydropteridine diphosphokinase activity"/>
    <property type="evidence" value="ECO:0007669"/>
    <property type="project" value="UniProtKB-EC"/>
</dbReference>
<dbReference type="InterPro" id="IPR035907">
    <property type="entry name" value="Hppk_sf"/>
</dbReference>
<evidence type="ECO:0000256" key="6">
    <source>
        <dbReference type="ARBA" id="ARBA00022777"/>
    </source>
</evidence>
<keyword evidence="5" id="KW-0547">Nucleotide-binding</keyword>
<evidence type="ECO:0000313" key="11">
    <source>
        <dbReference type="Proteomes" id="UP000045782"/>
    </source>
</evidence>
<organism evidence="10 11">
    <name type="scientific">Mycobacteroides abscessus</name>
    <dbReference type="NCBI Taxonomy" id="36809"/>
    <lineage>
        <taxon>Bacteria</taxon>
        <taxon>Bacillati</taxon>
        <taxon>Actinomycetota</taxon>
        <taxon>Actinomycetes</taxon>
        <taxon>Mycobacteriales</taxon>
        <taxon>Mycobacteriaceae</taxon>
        <taxon>Mycobacteroides</taxon>
    </lineage>
</organism>
<dbReference type="UniPathway" id="UPA00077">
    <property type="reaction ID" value="UER00155"/>
</dbReference>
<evidence type="ECO:0000256" key="5">
    <source>
        <dbReference type="ARBA" id="ARBA00022741"/>
    </source>
</evidence>
<comment type="catalytic activity">
    <reaction evidence="1">
        <text>6-hydroxymethyl-7,8-dihydropterin + ATP = (7,8-dihydropterin-6-yl)methyl diphosphate + AMP + H(+)</text>
        <dbReference type="Rhea" id="RHEA:11412"/>
        <dbReference type="ChEBI" id="CHEBI:15378"/>
        <dbReference type="ChEBI" id="CHEBI:30616"/>
        <dbReference type="ChEBI" id="CHEBI:44841"/>
        <dbReference type="ChEBI" id="CHEBI:72950"/>
        <dbReference type="ChEBI" id="CHEBI:456215"/>
        <dbReference type="EC" id="2.7.6.3"/>
    </reaction>
</comment>
<dbReference type="SUPFAM" id="SSF55083">
    <property type="entry name" value="6-hydroxymethyl-7,8-dihydropterin pyrophosphokinase, HPPK"/>
    <property type="match status" value="1"/>
</dbReference>
<keyword evidence="4 10" id="KW-0808">Transferase</keyword>
<feature type="domain" description="7,8-dihydro-6-hydroxymethylpterin-pyrophosphokinase" evidence="9">
    <location>
        <begin position="83"/>
        <end position="94"/>
    </location>
</feature>
<dbReference type="EMBL" id="CSWP01000016">
    <property type="protein sequence ID" value="CPV73813.1"/>
    <property type="molecule type" value="Genomic_DNA"/>
</dbReference>
<dbReference type="PANTHER" id="PTHR43071:SF1">
    <property type="entry name" value="2-AMINO-4-HYDROXY-6-HYDROXYMETHYLDIHYDROPTERIDINE PYROPHOSPHOKINASE"/>
    <property type="match status" value="1"/>
</dbReference>
<dbReference type="PANTHER" id="PTHR43071">
    <property type="entry name" value="2-AMINO-4-HYDROXY-6-HYDROXYMETHYLDIHYDROPTERIDINE PYROPHOSPHOKINASE"/>
    <property type="match status" value="1"/>
</dbReference>
<dbReference type="EC" id="2.7.6.3" evidence="3"/>
<dbReference type="Gene3D" id="3.30.70.560">
    <property type="entry name" value="7,8-Dihydro-6-hydroxymethylpterin-pyrophosphokinase HPPK"/>
    <property type="match status" value="1"/>
</dbReference>
<dbReference type="GO" id="GO:0046656">
    <property type="term" value="P:folic acid biosynthetic process"/>
    <property type="evidence" value="ECO:0007669"/>
    <property type="project" value="UniProtKB-KW"/>
</dbReference>
<evidence type="ECO:0000313" key="10">
    <source>
        <dbReference type="EMBL" id="CPV73813.1"/>
    </source>
</evidence>
<protein>
    <recommendedName>
        <fullName evidence="3">2-amino-4-hydroxy-6-hydroxymethyldihydropteridine diphosphokinase</fullName>
        <ecNumber evidence="3">2.7.6.3</ecNumber>
    </recommendedName>
</protein>
<reference evidence="10 11" key="1">
    <citation type="submission" date="2015-03" db="EMBL/GenBank/DDBJ databases">
        <authorList>
            <person name="Murphy D."/>
        </authorList>
    </citation>
    <scope>NUCLEOTIDE SEQUENCE [LARGE SCALE GENOMIC DNA]</scope>
    <source>
        <strain evidence="10 11">PAP088</strain>
    </source>
</reference>
<dbReference type="Proteomes" id="UP000045782">
    <property type="component" value="Unassembled WGS sequence"/>
</dbReference>
<keyword evidence="6 10" id="KW-0418">Kinase</keyword>
<dbReference type="CDD" id="cd00483">
    <property type="entry name" value="HPPK"/>
    <property type="match status" value="1"/>
</dbReference>
<dbReference type="GO" id="GO:0046654">
    <property type="term" value="P:tetrahydrofolate biosynthetic process"/>
    <property type="evidence" value="ECO:0007669"/>
    <property type="project" value="UniProtKB-UniPathway"/>
</dbReference>
<accession>A0A0U0ZW32</accession>
<evidence type="ECO:0000256" key="2">
    <source>
        <dbReference type="ARBA" id="ARBA00005051"/>
    </source>
</evidence>
<sequence>MVRAVLSIGSNVGDRLAHLQSVVDALGSDVVGVSPVYQTAPWGHVPQPDFFNAIVVADGREPLEWLAVAHRLEQSAQRLRDERWGPRTLDVDVISCRRDDAGEVLSDDPDLTLPHPRAHQRAFVLVPWLALEPGALLTVEGVVRPVADLLSGLDAAEREGVRRTDAALTGPVT</sequence>
<evidence type="ECO:0000256" key="8">
    <source>
        <dbReference type="ARBA" id="ARBA00022909"/>
    </source>
</evidence>